<evidence type="ECO:0000256" key="2">
    <source>
        <dbReference type="ARBA" id="ARBA00006370"/>
    </source>
</evidence>
<dbReference type="FunFam" id="2.60.40.770:FF:000001">
    <property type="entry name" value="NPC intracellular cholesterol transporter 2"/>
    <property type="match status" value="1"/>
</dbReference>
<keyword evidence="7" id="KW-1185">Reference proteome</keyword>
<dbReference type="FunCoup" id="A0A067RFH2">
    <property type="interactions" value="89"/>
</dbReference>
<protein>
    <submittedName>
        <fullName evidence="6">Epididymal secretory protein E1</fullName>
    </submittedName>
</protein>
<dbReference type="STRING" id="136037.A0A067RFH2"/>
<dbReference type="GO" id="GO:0015918">
    <property type="term" value="P:sterol transport"/>
    <property type="evidence" value="ECO:0007669"/>
    <property type="project" value="InterPro"/>
</dbReference>
<accession>A0A067RFH2</accession>
<dbReference type="SUPFAM" id="SSF81296">
    <property type="entry name" value="E set domains"/>
    <property type="match status" value="1"/>
</dbReference>
<dbReference type="OMA" id="QCKNKPF"/>
<comment type="subcellular location">
    <subcellularLocation>
        <location evidence="1">Secreted</location>
    </subcellularLocation>
</comment>
<dbReference type="GO" id="GO:0032934">
    <property type="term" value="F:sterol binding"/>
    <property type="evidence" value="ECO:0007669"/>
    <property type="project" value="InterPro"/>
</dbReference>
<dbReference type="OrthoDB" id="6489092at2759"/>
<sequence length="147" mass="15841">MSLRLLIVALLAASAIATTHNECENKPAPDDVRVENCSEQPCSILQGSDVIAEVDIVAQKNIKNLEARVRATVFGLTVNYPLPEPDACKSLVDSSCPLEKGDVATYKLVMPISEAIPQVSVNVELSLVDTDSEEVVSCFNIDLKVTK</sequence>
<dbReference type="PANTHER" id="PTHR11306">
    <property type="entry name" value="NIEMANN PICK TYPE C2 PROTEIN NPC2-RELATED"/>
    <property type="match status" value="1"/>
</dbReference>
<evidence type="ECO:0000256" key="4">
    <source>
        <dbReference type="SAM" id="SignalP"/>
    </source>
</evidence>
<dbReference type="Proteomes" id="UP000027135">
    <property type="component" value="Unassembled WGS sequence"/>
</dbReference>
<evidence type="ECO:0000313" key="7">
    <source>
        <dbReference type="Proteomes" id="UP000027135"/>
    </source>
</evidence>
<evidence type="ECO:0000256" key="1">
    <source>
        <dbReference type="ARBA" id="ARBA00004613"/>
    </source>
</evidence>
<feature type="chain" id="PRO_5001648547" evidence="4">
    <location>
        <begin position="18"/>
        <end position="147"/>
    </location>
</feature>
<keyword evidence="4" id="KW-0732">Signal</keyword>
<dbReference type="InterPro" id="IPR039670">
    <property type="entry name" value="NPC2-like"/>
</dbReference>
<dbReference type="GO" id="GO:0005576">
    <property type="term" value="C:extracellular region"/>
    <property type="evidence" value="ECO:0007669"/>
    <property type="project" value="UniProtKB-SubCell"/>
</dbReference>
<dbReference type="InterPro" id="IPR014756">
    <property type="entry name" value="Ig_E-set"/>
</dbReference>
<dbReference type="eggNOG" id="KOG4063">
    <property type="taxonomic scope" value="Eukaryota"/>
</dbReference>
<dbReference type="InParanoid" id="A0A067RFH2"/>
<feature type="signal peptide" evidence="4">
    <location>
        <begin position="1"/>
        <end position="17"/>
    </location>
</feature>
<evidence type="ECO:0000313" key="6">
    <source>
        <dbReference type="EMBL" id="KDR21778.1"/>
    </source>
</evidence>
<dbReference type="InterPro" id="IPR003172">
    <property type="entry name" value="ML_dom"/>
</dbReference>
<name>A0A067RFH2_ZOONE</name>
<keyword evidence="3" id="KW-0964">Secreted</keyword>
<proteinExistence type="inferred from homology"/>
<dbReference type="Gene3D" id="2.60.40.770">
    <property type="match status" value="1"/>
</dbReference>
<dbReference type="AlphaFoldDB" id="A0A067RFH2"/>
<comment type="similarity">
    <text evidence="2">Belongs to the NPC2 family.</text>
</comment>
<evidence type="ECO:0000259" key="5">
    <source>
        <dbReference type="SMART" id="SM00737"/>
    </source>
</evidence>
<dbReference type="SMART" id="SM00737">
    <property type="entry name" value="ML"/>
    <property type="match status" value="1"/>
</dbReference>
<gene>
    <name evidence="6" type="ORF">L798_03397</name>
</gene>
<feature type="domain" description="MD-2-related lipid-recognition" evidence="5">
    <location>
        <begin position="20"/>
        <end position="143"/>
    </location>
</feature>
<evidence type="ECO:0000256" key="3">
    <source>
        <dbReference type="ARBA" id="ARBA00022525"/>
    </source>
</evidence>
<organism evidence="6 7">
    <name type="scientific">Zootermopsis nevadensis</name>
    <name type="common">Dampwood termite</name>
    <dbReference type="NCBI Taxonomy" id="136037"/>
    <lineage>
        <taxon>Eukaryota</taxon>
        <taxon>Metazoa</taxon>
        <taxon>Ecdysozoa</taxon>
        <taxon>Arthropoda</taxon>
        <taxon>Hexapoda</taxon>
        <taxon>Insecta</taxon>
        <taxon>Pterygota</taxon>
        <taxon>Neoptera</taxon>
        <taxon>Polyneoptera</taxon>
        <taxon>Dictyoptera</taxon>
        <taxon>Blattodea</taxon>
        <taxon>Blattoidea</taxon>
        <taxon>Termitoidae</taxon>
        <taxon>Termopsidae</taxon>
        <taxon>Zootermopsis</taxon>
    </lineage>
</organism>
<dbReference type="EMBL" id="KK852540">
    <property type="protein sequence ID" value="KDR21778.1"/>
    <property type="molecule type" value="Genomic_DNA"/>
</dbReference>
<dbReference type="PANTHER" id="PTHR11306:SF36">
    <property type="entry name" value="NIEMANN-PICK TYPE C-2C-RELATED"/>
    <property type="match status" value="1"/>
</dbReference>
<dbReference type="Pfam" id="PF02221">
    <property type="entry name" value="E1_DerP2_DerF2"/>
    <property type="match status" value="1"/>
</dbReference>
<reference evidence="6 7" key="1">
    <citation type="journal article" date="2014" name="Nat. Commun.">
        <title>Molecular traces of alternative social organization in a termite genome.</title>
        <authorList>
            <person name="Terrapon N."/>
            <person name="Li C."/>
            <person name="Robertson H.M."/>
            <person name="Ji L."/>
            <person name="Meng X."/>
            <person name="Booth W."/>
            <person name="Chen Z."/>
            <person name="Childers C.P."/>
            <person name="Glastad K.M."/>
            <person name="Gokhale K."/>
            <person name="Gowin J."/>
            <person name="Gronenberg W."/>
            <person name="Hermansen R.A."/>
            <person name="Hu H."/>
            <person name="Hunt B.G."/>
            <person name="Huylmans A.K."/>
            <person name="Khalil S.M."/>
            <person name="Mitchell R.D."/>
            <person name="Munoz-Torres M.C."/>
            <person name="Mustard J.A."/>
            <person name="Pan H."/>
            <person name="Reese J.T."/>
            <person name="Scharf M.E."/>
            <person name="Sun F."/>
            <person name="Vogel H."/>
            <person name="Xiao J."/>
            <person name="Yang W."/>
            <person name="Yang Z."/>
            <person name="Yang Z."/>
            <person name="Zhou J."/>
            <person name="Zhu J."/>
            <person name="Brent C.S."/>
            <person name="Elsik C.G."/>
            <person name="Goodisman M.A."/>
            <person name="Liberles D.A."/>
            <person name="Roe R.M."/>
            <person name="Vargo E.L."/>
            <person name="Vilcinskas A."/>
            <person name="Wang J."/>
            <person name="Bornberg-Bauer E."/>
            <person name="Korb J."/>
            <person name="Zhang G."/>
            <person name="Liebig J."/>
        </authorList>
    </citation>
    <scope>NUCLEOTIDE SEQUENCE [LARGE SCALE GENOMIC DNA]</scope>
    <source>
        <tissue evidence="6">Whole organism</tissue>
    </source>
</reference>